<dbReference type="Pfam" id="PF16244">
    <property type="entry name" value="DUF4901"/>
    <property type="match status" value="2"/>
</dbReference>
<name>I2C120_BACAY</name>
<dbReference type="PATRIC" id="fig|1126211.3.peg.254"/>
<dbReference type="AlphaFoldDB" id="I2C120"/>
<evidence type="ECO:0000313" key="3">
    <source>
        <dbReference type="Proteomes" id="UP000002878"/>
    </source>
</evidence>
<dbReference type="Proteomes" id="UP000002878">
    <property type="component" value="Chromosome"/>
</dbReference>
<sequence>MTPLLKEHLRKKALEIGNIPPHYELEIEDYDEKQKTKAYYIWKDRNQPDKTVTIELGDDGSLLTYSRNDCPGSDMQLSDAELKLTALRFAARHRPLTFMNFIFQAKEERNGCIRFIYTKKVLGRPLPDSGFFVDVTRSGFVVQFIYYGDKGEASVPETFVDREKVVSHYMSVLTFSLVYDVVNFEKIPRLVYEPILPAYSYPAGEDDIVPDQQLCEDRNEPAKPLPAFEHKREISLDELMGFTADMVQTRRRDLGDEIGTTWRKGSVPERKDLSIESYFESSNKNTMKMKTDKKTGKMTAFKSFIEHQGPAFYSAEECEAVALQFLYKLYPRADEFFKMNPVKTDGRGRFRFHFSIWHQDIPLRFGAARILVSPVTGLVEAYMAPDIDPEQLEKINPVPAVTPEEAKAAFLSDFHLRLEWQRDFTPSGNEGYKLVYRPVYPPYIDAQKRKKKRFY</sequence>
<accession>I2C120</accession>
<dbReference type="KEGG" id="bqy:MUS_0262"/>
<feature type="domain" description="YcdB/YcdC repeated" evidence="1">
    <location>
        <begin position="6"/>
        <end position="148"/>
    </location>
</feature>
<gene>
    <name evidence="2" type="ORF">MUS_0262</name>
</gene>
<protein>
    <recommendedName>
        <fullName evidence="1">YcdB/YcdC repeated domain-containing protein</fullName>
    </recommendedName>
</protein>
<dbReference type="InterPro" id="IPR032599">
    <property type="entry name" value="YcdB/YcdC_rep_domain"/>
</dbReference>
<evidence type="ECO:0000313" key="2">
    <source>
        <dbReference type="EMBL" id="AFJ60344.1"/>
    </source>
</evidence>
<feature type="domain" description="YcdB/YcdC repeated" evidence="1">
    <location>
        <begin position="236"/>
        <end position="384"/>
    </location>
</feature>
<dbReference type="EMBL" id="CP003332">
    <property type="protein sequence ID" value="AFJ60344.1"/>
    <property type="molecule type" value="Genomic_DNA"/>
</dbReference>
<proteinExistence type="predicted"/>
<organism evidence="2 3">
    <name type="scientific">Bacillus amyloliquefaciens (strain Y2)</name>
    <name type="common">Bacillus amyloliquefaciens subsp. plantarum (strain B9601-Y2)</name>
    <dbReference type="NCBI Taxonomy" id="1155777"/>
    <lineage>
        <taxon>Bacteria</taxon>
        <taxon>Bacillati</taxon>
        <taxon>Bacillota</taxon>
        <taxon>Bacilli</taxon>
        <taxon>Bacillales</taxon>
        <taxon>Bacillaceae</taxon>
        <taxon>Bacillus</taxon>
        <taxon>Bacillus amyloliquefaciens group</taxon>
    </lineage>
</organism>
<evidence type="ECO:0000259" key="1">
    <source>
        <dbReference type="Pfam" id="PF16244"/>
    </source>
</evidence>
<reference evidence="2 3" key="1">
    <citation type="journal article" date="2012" name="J. Biotechnol.">
        <title>Genome sequence of the plant growth promoting strain Bacillus amyloliquefaciens subsp. plantarum B9601-Y2 and expression of mersacidin and other secondary metabolites.</title>
        <authorList>
            <person name="He P."/>
            <person name="Hao K."/>
            <person name="Blom J."/>
            <person name="Ruckert C."/>
            <person name="Vater J."/>
            <person name="Mao Z."/>
            <person name="Wu Y."/>
            <person name="Hou M."/>
            <person name="He P."/>
            <person name="He Y."/>
            <person name="Borriss R."/>
        </authorList>
    </citation>
    <scope>NUCLEOTIDE SEQUENCE [LARGE SCALE GENOMIC DNA]</scope>
    <source>
        <strain evidence="2">Y2</strain>
    </source>
</reference>
<dbReference type="HOGENOM" id="CLU_027781_1_0_9"/>